<protein>
    <recommendedName>
        <fullName evidence="4">Glutathione peroxidase</fullName>
    </recommendedName>
</protein>
<evidence type="ECO:0000256" key="4">
    <source>
        <dbReference type="RuleBase" id="RU000499"/>
    </source>
</evidence>
<gene>
    <name evidence="7" type="ORF">GCM10023333_07980</name>
</gene>
<evidence type="ECO:0000313" key="7">
    <source>
        <dbReference type="EMBL" id="GAA4877114.1"/>
    </source>
</evidence>
<dbReference type="InterPro" id="IPR013766">
    <property type="entry name" value="Thioredoxin_domain"/>
</dbReference>
<dbReference type="CDD" id="cd00340">
    <property type="entry name" value="GSH_Peroxidase"/>
    <property type="match status" value="1"/>
</dbReference>
<sequence length="178" mass="19887">MTRMQWLATSLIFASTTTLAACPDWLDTEKRRLHSKEQVDLCALTDGKPVLIVNTASHCGFTDQFKQLEALHQSYGDKGLVVLGFPSDDFFQESDDEAETADVCYVNYGVTFTMLSTTSVRGSKADPIFAELARQGGSPKWNFYKYLVDADGTLVDYWSPRTQPDDAKVLQAIEQLLK</sequence>
<comment type="caution">
    <text evidence="7">The sequence shown here is derived from an EMBL/GenBank/DDBJ whole genome shotgun (WGS) entry which is preliminary data.</text>
</comment>
<feature type="signal peptide" evidence="5">
    <location>
        <begin position="1"/>
        <end position="20"/>
    </location>
</feature>
<dbReference type="PRINTS" id="PR01011">
    <property type="entry name" value="GLUTPROXDASE"/>
</dbReference>
<dbReference type="PROSITE" id="PS51352">
    <property type="entry name" value="THIOREDOXIN_2"/>
    <property type="match status" value="1"/>
</dbReference>
<dbReference type="PROSITE" id="PS00460">
    <property type="entry name" value="GLUTATHIONE_PEROXID_1"/>
    <property type="match status" value="1"/>
</dbReference>
<dbReference type="InterPro" id="IPR036249">
    <property type="entry name" value="Thioredoxin-like_sf"/>
</dbReference>
<dbReference type="Proteomes" id="UP001499988">
    <property type="component" value="Unassembled WGS sequence"/>
</dbReference>
<name>A0ABP9EGI6_9GAMM</name>
<dbReference type="Pfam" id="PF00255">
    <property type="entry name" value="GSHPx"/>
    <property type="match status" value="1"/>
</dbReference>
<organism evidence="7 8">
    <name type="scientific">Ferrimonas pelagia</name>
    <dbReference type="NCBI Taxonomy" id="1177826"/>
    <lineage>
        <taxon>Bacteria</taxon>
        <taxon>Pseudomonadati</taxon>
        <taxon>Pseudomonadota</taxon>
        <taxon>Gammaproteobacteria</taxon>
        <taxon>Alteromonadales</taxon>
        <taxon>Ferrimonadaceae</taxon>
        <taxon>Ferrimonas</taxon>
    </lineage>
</organism>
<keyword evidence="2 4" id="KW-0575">Peroxidase</keyword>
<feature type="chain" id="PRO_5045592356" description="Glutathione peroxidase" evidence="5">
    <location>
        <begin position="21"/>
        <end position="178"/>
    </location>
</feature>
<reference evidence="8" key="1">
    <citation type="journal article" date="2019" name="Int. J. Syst. Evol. Microbiol.">
        <title>The Global Catalogue of Microorganisms (GCM) 10K type strain sequencing project: providing services to taxonomists for standard genome sequencing and annotation.</title>
        <authorList>
            <consortium name="The Broad Institute Genomics Platform"/>
            <consortium name="The Broad Institute Genome Sequencing Center for Infectious Disease"/>
            <person name="Wu L."/>
            <person name="Ma J."/>
        </authorList>
    </citation>
    <scope>NUCLEOTIDE SEQUENCE [LARGE SCALE GENOMIC DNA]</scope>
    <source>
        <strain evidence="8">JCM 18401</strain>
    </source>
</reference>
<feature type="domain" description="Thioredoxin" evidence="6">
    <location>
        <begin position="10"/>
        <end position="178"/>
    </location>
</feature>
<proteinExistence type="inferred from homology"/>
<dbReference type="PIRSF" id="PIRSF000303">
    <property type="entry name" value="Glutathion_perox"/>
    <property type="match status" value="1"/>
</dbReference>
<keyword evidence="3 4" id="KW-0560">Oxidoreductase</keyword>
<dbReference type="RefSeq" id="WP_425557324.1">
    <property type="nucleotide sequence ID" value="NZ_BAABJZ010000009.1"/>
</dbReference>
<dbReference type="Gene3D" id="3.40.30.10">
    <property type="entry name" value="Glutaredoxin"/>
    <property type="match status" value="1"/>
</dbReference>
<evidence type="ECO:0000256" key="3">
    <source>
        <dbReference type="ARBA" id="ARBA00023002"/>
    </source>
</evidence>
<dbReference type="PROSITE" id="PS51355">
    <property type="entry name" value="GLUTATHIONE_PEROXID_3"/>
    <property type="match status" value="1"/>
</dbReference>
<evidence type="ECO:0000313" key="8">
    <source>
        <dbReference type="Proteomes" id="UP001499988"/>
    </source>
</evidence>
<comment type="similarity">
    <text evidence="1 4">Belongs to the glutathione peroxidase family.</text>
</comment>
<keyword evidence="5" id="KW-0732">Signal</keyword>
<dbReference type="PANTHER" id="PTHR11592">
    <property type="entry name" value="GLUTATHIONE PEROXIDASE"/>
    <property type="match status" value="1"/>
</dbReference>
<dbReference type="SUPFAM" id="SSF52833">
    <property type="entry name" value="Thioredoxin-like"/>
    <property type="match status" value="1"/>
</dbReference>
<evidence type="ECO:0000259" key="6">
    <source>
        <dbReference type="PROSITE" id="PS51352"/>
    </source>
</evidence>
<keyword evidence="8" id="KW-1185">Reference proteome</keyword>
<dbReference type="PROSITE" id="PS51257">
    <property type="entry name" value="PROKAR_LIPOPROTEIN"/>
    <property type="match status" value="1"/>
</dbReference>
<evidence type="ECO:0000256" key="5">
    <source>
        <dbReference type="SAM" id="SignalP"/>
    </source>
</evidence>
<evidence type="ECO:0000256" key="1">
    <source>
        <dbReference type="ARBA" id="ARBA00006926"/>
    </source>
</evidence>
<dbReference type="EMBL" id="BAABJZ010000009">
    <property type="protein sequence ID" value="GAA4877114.1"/>
    <property type="molecule type" value="Genomic_DNA"/>
</dbReference>
<dbReference type="InterPro" id="IPR000889">
    <property type="entry name" value="Glutathione_peroxidase"/>
</dbReference>
<evidence type="ECO:0000256" key="2">
    <source>
        <dbReference type="ARBA" id="ARBA00022559"/>
    </source>
</evidence>
<accession>A0ABP9EGI6</accession>
<dbReference type="InterPro" id="IPR029759">
    <property type="entry name" value="GPX_AS"/>
</dbReference>
<dbReference type="GO" id="GO:0004601">
    <property type="term" value="F:peroxidase activity"/>
    <property type="evidence" value="ECO:0007669"/>
    <property type="project" value="UniProtKB-KW"/>
</dbReference>
<dbReference type="PANTHER" id="PTHR11592:SF44">
    <property type="entry name" value="GLUTATHIONE PEROXIDASE"/>
    <property type="match status" value="1"/>
</dbReference>